<dbReference type="EMBL" id="CP107006">
    <property type="protein sequence ID" value="UYQ92940.1"/>
    <property type="molecule type" value="Genomic_DNA"/>
</dbReference>
<keyword evidence="3" id="KW-0540">Nuclease</keyword>
<reference evidence="3" key="1">
    <citation type="submission" date="2022-10" db="EMBL/GenBank/DDBJ databases">
        <title>Chitinophaga sp. nov., isolated from soil.</title>
        <authorList>
            <person name="Jeon C.O."/>
        </authorList>
    </citation>
    <scope>NUCLEOTIDE SEQUENCE</scope>
    <source>
        <strain evidence="3">R8</strain>
    </source>
</reference>
<sequence length="369" mass="42296">MNLFKTIIRRLLLWVNVALAAGLLFSAYAQYIRPNKFWPAGFAGFAFPFLLALCAGFLVLWLFYKGKKRYYIFISLGAILLSMKAILQSWAFHPFHSSPAPSELNFTVMSFNCSMFGMRDYQDNPALRLKMYEMLQDERPDILCMQEFYSNDDPTKLHNFDSVRIRGEYPHHYFSKDFTRWDTWHFGTALFSRYPIVSAQTIALQGGAETENMIRADVVIGGDTVRILNAHLKSYQFNQSDYSSLGAVNSGDLKQGRGVAGKMKATFRIRAMQADIVASEVARSPYPVIVTGDFNAIPVSNTYRTIRGDMKDAFLECGFGFGRTFASLAPTLRIDYILPDKRIHVKDFRINRRFRYEHFPITATLNLRD</sequence>
<feature type="transmembrane region" description="Helical" evidence="1">
    <location>
        <begin position="70"/>
        <end position="92"/>
    </location>
</feature>
<keyword evidence="1" id="KW-0472">Membrane</keyword>
<keyword evidence="1" id="KW-1133">Transmembrane helix</keyword>
<dbReference type="Pfam" id="PF03372">
    <property type="entry name" value="Exo_endo_phos"/>
    <property type="match status" value="1"/>
</dbReference>
<accession>A0ABY6IZY7</accession>
<keyword evidence="4" id="KW-1185">Reference proteome</keyword>
<dbReference type="Gene3D" id="3.60.10.10">
    <property type="entry name" value="Endonuclease/exonuclease/phosphatase"/>
    <property type="match status" value="1"/>
</dbReference>
<evidence type="ECO:0000256" key="1">
    <source>
        <dbReference type="SAM" id="Phobius"/>
    </source>
</evidence>
<dbReference type="InterPro" id="IPR005135">
    <property type="entry name" value="Endo/exonuclease/phosphatase"/>
</dbReference>
<dbReference type="PANTHER" id="PTHR14859">
    <property type="entry name" value="CALCOFLUOR WHITE HYPERSENSITIVE PROTEIN PRECURSOR"/>
    <property type="match status" value="1"/>
</dbReference>
<evidence type="ECO:0000259" key="2">
    <source>
        <dbReference type="Pfam" id="PF03372"/>
    </source>
</evidence>
<gene>
    <name evidence="3" type="ORF">MKQ68_22935</name>
</gene>
<keyword evidence="3" id="KW-0255">Endonuclease</keyword>
<protein>
    <submittedName>
        <fullName evidence="3">Endonuclease/exonuclease/phosphatase family protein</fullName>
    </submittedName>
</protein>
<dbReference type="InterPro" id="IPR051916">
    <property type="entry name" value="GPI-anchor_lipid_remodeler"/>
</dbReference>
<dbReference type="Proteomes" id="UP001162741">
    <property type="component" value="Chromosome"/>
</dbReference>
<dbReference type="PANTHER" id="PTHR14859:SF15">
    <property type="entry name" value="ENDONUCLEASE_EXONUCLEASE_PHOSPHATASE DOMAIN-CONTAINING PROTEIN"/>
    <property type="match status" value="1"/>
</dbReference>
<evidence type="ECO:0000313" key="3">
    <source>
        <dbReference type="EMBL" id="UYQ92940.1"/>
    </source>
</evidence>
<dbReference type="InterPro" id="IPR036691">
    <property type="entry name" value="Endo/exonu/phosph_ase_sf"/>
</dbReference>
<keyword evidence="3" id="KW-0378">Hydrolase</keyword>
<feature type="transmembrane region" description="Helical" evidence="1">
    <location>
        <begin position="12"/>
        <end position="31"/>
    </location>
</feature>
<dbReference type="GO" id="GO:0004519">
    <property type="term" value="F:endonuclease activity"/>
    <property type="evidence" value="ECO:0007669"/>
    <property type="project" value="UniProtKB-KW"/>
</dbReference>
<keyword evidence="1" id="KW-0812">Transmembrane</keyword>
<name>A0ABY6IZY7_9BACT</name>
<dbReference type="CDD" id="cd09084">
    <property type="entry name" value="EEP-2"/>
    <property type="match status" value="1"/>
</dbReference>
<feature type="transmembrane region" description="Helical" evidence="1">
    <location>
        <begin position="37"/>
        <end position="63"/>
    </location>
</feature>
<evidence type="ECO:0000313" key="4">
    <source>
        <dbReference type="Proteomes" id="UP001162741"/>
    </source>
</evidence>
<dbReference type="SUPFAM" id="SSF56219">
    <property type="entry name" value="DNase I-like"/>
    <property type="match status" value="1"/>
</dbReference>
<organism evidence="3 4">
    <name type="scientific">Chitinophaga horti</name>
    <dbReference type="NCBI Taxonomy" id="2920382"/>
    <lineage>
        <taxon>Bacteria</taxon>
        <taxon>Pseudomonadati</taxon>
        <taxon>Bacteroidota</taxon>
        <taxon>Chitinophagia</taxon>
        <taxon>Chitinophagales</taxon>
        <taxon>Chitinophagaceae</taxon>
        <taxon>Chitinophaga</taxon>
    </lineage>
</organism>
<proteinExistence type="predicted"/>
<feature type="domain" description="Endonuclease/exonuclease/phosphatase" evidence="2">
    <location>
        <begin position="109"/>
        <end position="349"/>
    </location>
</feature>
<dbReference type="RefSeq" id="WP_264281104.1">
    <property type="nucleotide sequence ID" value="NZ_CP107006.1"/>
</dbReference>